<organism evidence="5 6">
    <name type="scientific">Dreissena polymorpha</name>
    <name type="common">Zebra mussel</name>
    <name type="synonym">Mytilus polymorpha</name>
    <dbReference type="NCBI Taxonomy" id="45954"/>
    <lineage>
        <taxon>Eukaryota</taxon>
        <taxon>Metazoa</taxon>
        <taxon>Spiralia</taxon>
        <taxon>Lophotrochozoa</taxon>
        <taxon>Mollusca</taxon>
        <taxon>Bivalvia</taxon>
        <taxon>Autobranchia</taxon>
        <taxon>Heteroconchia</taxon>
        <taxon>Euheterodonta</taxon>
        <taxon>Imparidentia</taxon>
        <taxon>Neoheterodontei</taxon>
        <taxon>Myida</taxon>
        <taxon>Dreissenoidea</taxon>
        <taxon>Dreissenidae</taxon>
        <taxon>Dreissena</taxon>
    </lineage>
</organism>
<dbReference type="Gene3D" id="2.40.128.20">
    <property type="match status" value="1"/>
</dbReference>
<accession>A0A9D4N4D6</accession>
<dbReference type="PROSITE" id="PS00214">
    <property type="entry name" value="FABP"/>
    <property type="match status" value="1"/>
</dbReference>
<protein>
    <recommendedName>
        <fullName evidence="4">Cytosolic fatty-acid binding proteins domain-containing protein</fullName>
    </recommendedName>
</protein>
<comment type="similarity">
    <text evidence="1 3">Belongs to the calycin superfamily. Fatty-acid binding protein (FABP) family.</text>
</comment>
<reference evidence="5" key="1">
    <citation type="journal article" date="2019" name="bioRxiv">
        <title>The Genome of the Zebra Mussel, Dreissena polymorpha: A Resource for Invasive Species Research.</title>
        <authorList>
            <person name="McCartney M.A."/>
            <person name="Auch B."/>
            <person name="Kono T."/>
            <person name="Mallez S."/>
            <person name="Zhang Y."/>
            <person name="Obille A."/>
            <person name="Becker A."/>
            <person name="Abrahante J.E."/>
            <person name="Garbe J."/>
            <person name="Badalamenti J.P."/>
            <person name="Herman A."/>
            <person name="Mangelson H."/>
            <person name="Liachko I."/>
            <person name="Sullivan S."/>
            <person name="Sone E.D."/>
            <person name="Koren S."/>
            <person name="Silverstein K.A.T."/>
            <person name="Beckman K.B."/>
            <person name="Gohl D.M."/>
        </authorList>
    </citation>
    <scope>NUCLEOTIDE SEQUENCE</scope>
    <source>
        <strain evidence="5">Duluth1</strain>
        <tissue evidence="5">Whole animal</tissue>
    </source>
</reference>
<dbReference type="GO" id="GO:0008289">
    <property type="term" value="F:lipid binding"/>
    <property type="evidence" value="ECO:0007669"/>
    <property type="project" value="UniProtKB-KW"/>
</dbReference>
<dbReference type="Proteomes" id="UP000828390">
    <property type="component" value="Unassembled WGS sequence"/>
</dbReference>
<dbReference type="SUPFAM" id="SSF50814">
    <property type="entry name" value="Lipocalins"/>
    <property type="match status" value="1"/>
</dbReference>
<evidence type="ECO:0000259" key="4">
    <source>
        <dbReference type="PROSITE" id="PS00214"/>
    </source>
</evidence>
<evidence type="ECO:0000313" key="6">
    <source>
        <dbReference type="Proteomes" id="UP000828390"/>
    </source>
</evidence>
<dbReference type="InterPro" id="IPR000463">
    <property type="entry name" value="Fatty_acid-bd"/>
</dbReference>
<dbReference type="InterPro" id="IPR000566">
    <property type="entry name" value="Lipocln_cytosolic_FA-bd_dom"/>
</dbReference>
<proteinExistence type="inferred from homology"/>
<evidence type="ECO:0000256" key="1">
    <source>
        <dbReference type="ARBA" id="ARBA00008390"/>
    </source>
</evidence>
<keyword evidence="2" id="KW-0446">Lipid-binding</keyword>
<keyword evidence="3" id="KW-0813">Transport</keyword>
<sequence>MASAIGKWKIFQSENFDEYMKAIGVADEKRAEAHKFLSDGSNMTQEISDNAGTWSIKTTTVAGEKTLTFKLGEGLDTMTLDGRKIKVVFSVDGDKLVETQTGDGFQCTHVRHGDVNTLTITLTGGGQTCTRKYIKC</sequence>
<feature type="domain" description="Cytosolic fatty-acid binding proteins" evidence="4">
    <location>
        <begin position="6"/>
        <end position="23"/>
    </location>
</feature>
<gene>
    <name evidence="5" type="ORF">DPMN_011592</name>
</gene>
<evidence type="ECO:0000256" key="2">
    <source>
        <dbReference type="ARBA" id="ARBA00023121"/>
    </source>
</evidence>
<dbReference type="PANTHER" id="PTHR11955">
    <property type="entry name" value="FATTY ACID BINDING PROTEIN"/>
    <property type="match status" value="1"/>
</dbReference>
<dbReference type="Pfam" id="PF00061">
    <property type="entry name" value="Lipocalin"/>
    <property type="match status" value="1"/>
</dbReference>
<comment type="caution">
    <text evidence="5">The sequence shown here is derived from an EMBL/GenBank/DDBJ whole genome shotgun (WGS) entry which is preliminary data.</text>
</comment>
<evidence type="ECO:0000313" key="5">
    <source>
        <dbReference type="EMBL" id="KAH3887575.1"/>
    </source>
</evidence>
<keyword evidence="6" id="KW-1185">Reference proteome</keyword>
<dbReference type="PRINTS" id="PR00178">
    <property type="entry name" value="FATTYACIDBP"/>
</dbReference>
<evidence type="ECO:0000256" key="3">
    <source>
        <dbReference type="RuleBase" id="RU003696"/>
    </source>
</evidence>
<dbReference type="InterPro" id="IPR031259">
    <property type="entry name" value="ILBP"/>
</dbReference>
<dbReference type="InterPro" id="IPR012674">
    <property type="entry name" value="Calycin"/>
</dbReference>
<name>A0A9D4N4D6_DREPO</name>
<reference evidence="5" key="2">
    <citation type="submission" date="2020-11" db="EMBL/GenBank/DDBJ databases">
        <authorList>
            <person name="McCartney M.A."/>
            <person name="Auch B."/>
            <person name="Kono T."/>
            <person name="Mallez S."/>
            <person name="Becker A."/>
            <person name="Gohl D.M."/>
            <person name="Silverstein K.A.T."/>
            <person name="Koren S."/>
            <person name="Bechman K.B."/>
            <person name="Herman A."/>
            <person name="Abrahante J.E."/>
            <person name="Garbe J."/>
        </authorList>
    </citation>
    <scope>NUCLEOTIDE SEQUENCE</scope>
    <source>
        <strain evidence="5">Duluth1</strain>
        <tissue evidence="5">Whole animal</tissue>
    </source>
</reference>
<dbReference type="EMBL" id="JAIWYP010000001">
    <property type="protein sequence ID" value="KAH3887575.1"/>
    <property type="molecule type" value="Genomic_DNA"/>
</dbReference>
<dbReference type="AlphaFoldDB" id="A0A9D4N4D6"/>
<dbReference type="OrthoDB" id="354351at2759"/>
<dbReference type="CDD" id="cd00742">
    <property type="entry name" value="FABP"/>
    <property type="match status" value="1"/>
</dbReference>